<feature type="transmembrane region" description="Helical" evidence="8">
    <location>
        <begin position="439"/>
        <end position="461"/>
    </location>
</feature>
<dbReference type="InterPro" id="IPR002490">
    <property type="entry name" value="V-ATPase_116kDa_su"/>
</dbReference>
<evidence type="ECO:0000313" key="9">
    <source>
        <dbReference type="EMBL" id="MBC8532555.1"/>
    </source>
</evidence>
<feature type="transmembrane region" description="Helical" evidence="8">
    <location>
        <begin position="503"/>
        <end position="521"/>
    </location>
</feature>
<feature type="transmembrane region" description="Helical" evidence="8">
    <location>
        <begin position="592"/>
        <end position="618"/>
    </location>
</feature>
<organism evidence="9 10">
    <name type="scientific">Yeguia hominis</name>
    <dbReference type="NCBI Taxonomy" id="2763662"/>
    <lineage>
        <taxon>Bacteria</taxon>
        <taxon>Bacillati</taxon>
        <taxon>Bacillota</taxon>
        <taxon>Clostridia</taxon>
        <taxon>Eubacteriales</taxon>
        <taxon>Yeguiaceae</taxon>
        <taxon>Yeguia</taxon>
    </lineage>
</organism>
<dbReference type="AlphaFoldDB" id="A0A926D523"/>
<feature type="transmembrane region" description="Helical" evidence="8">
    <location>
        <begin position="389"/>
        <end position="413"/>
    </location>
</feature>
<dbReference type="PANTHER" id="PTHR11629:SF63">
    <property type="entry name" value="V-TYPE PROTON ATPASE SUBUNIT A"/>
    <property type="match status" value="1"/>
</dbReference>
<sequence>MAVSKMDIVNVIGGLSALNAASEVCGKSGVFHPDNPILFYAKNQILAPLHEENPYQEPLQKLHTALKLLGKELPEEIQNSDSSLEKSEACSYAESFIAKLDTLTEQCDRSSKKVAELELSIKQIQHFVGLNLDLDEIRKCAFIKVRFGSIPKESMEKINAYDSNPYIIFFPCSFDKSRYWGVYFTPIEAAGEVDRIFASLYFERTILAQLHRTPEEMVEDLKRQCEAEKAVLLQCQKDVETFWTAEEAAFRNVYAWLREHHSYFTIRKSACKYNDTFILTGWVPAENTPALFQALNAIDTVECTYADAKTELPHSPPVKLKNRGPAKFFEFFVDLYGLPCYDEVDPTAFVAITYVLLFGIMFGDLGQGICLAIVGALMWKLKKMPLGKILVPCGISSAVFGTVFGSCFGYEHWLDPFYKHIFGLSEKPVEVMQPQTTNYIIFSAVGIGISLILIAMLINIVSSLRRKHYEDALFGPNGVAGLIFYASLICGFGLQIITGKKIVTLPYTLCLIVLPLLVIFFREVLGGLVEHRPDAIPKKWGEFIVQNFFELFELMLSYAGNTISFLRVGAFVLVHAGMMLVVFTLADMSSGIGYILIVILGNIFVLALEGLLVGIQVLRLEFYEMFSRFFDGSGRPYRPVRIQDPVNAAR</sequence>
<keyword evidence="4 8" id="KW-0812">Transmembrane</keyword>
<feature type="transmembrane region" description="Helical" evidence="8">
    <location>
        <begin position="473"/>
        <end position="497"/>
    </location>
</feature>
<evidence type="ECO:0000256" key="4">
    <source>
        <dbReference type="ARBA" id="ARBA00022692"/>
    </source>
</evidence>
<evidence type="ECO:0000256" key="3">
    <source>
        <dbReference type="ARBA" id="ARBA00022448"/>
    </source>
</evidence>
<comment type="similarity">
    <text evidence="2">Belongs to the V-ATPase 116 kDa subunit family.</text>
</comment>
<dbReference type="GO" id="GO:0016471">
    <property type="term" value="C:vacuolar proton-transporting V-type ATPase complex"/>
    <property type="evidence" value="ECO:0007669"/>
    <property type="project" value="TreeGrafter"/>
</dbReference>
<dbReference type="GO" id="GO:0033179">
    <property type="term" value="C:proton-transporting V-type ATPase, V0 domain"/>
    <property type="evidence" value="ECO:0007669"/>
    <property type="project" value="InterPro"/>
</dbReference>
<dbReference type="GO" id="GO:0007035">
    <property type="term" value="P:vacuolar acidification"/>
    <property type="evidence" value="ECO:0007669"/>
    <property type="project" value="TreeGrafter"/>
</dbReference>
<keyword evidence="3" id="KW-0813">Transport</keyword>
<evidence type="ECO:0000256" key="5">
    <source>
        <dbReference type="ARBA" id="ARBA00022989"/>
    </source>
</evidence>
<comment type="subcellular location">
    <subcellularLocation>
        <location evidence="1">Membrane</location>
        <topology evidence="1">Multi-pass membrane protein</topology>
    </subcellularLocation>
</comment>
<dbReference type="EMBL" id="JACRSN010000001">
    <property type="protein sequence ID" value="MBC8532555.1"/>
    <property type="molecule type" value="Genomic_DNA"/>
</dbReference>
<protein>
    <submittedName>
        <fullName evidence="9">ATPase</fullName>
    </submittedName>
</protein>
<dbReference type="RefSeq" id="WP_249317757.1">
    <property type="nucleotide sequence ID" value="NZ_JACRSN010000001.1"/>
</dbReference>
<comment type="caution">
    <text evidence="9">The sequence shown here is derived from an EMBL/GenBank/DDBJ whole genome shotgun (WGS) entry which is preliminary data.</text>
</comment>
<dbReference type="Pfam" id="PF01496">
    <property type="entry name" value="V_ATPase_I"/>
    <property type="match status" value="1"/>
</dbReference>
<keyword evidence="10" id="KW-1185">Reference proteome</keyword>
<evidence type="ECO:0000256" key="7">
    <source>
        <dbReference type="ARBA" id="ARBA00023136"/>
    </source>
</evidence>
<keyword evidence="7 8" id="KW-0472">Membrane</keyword>
<dbReference type="GO" id="GO:0046961">
    <property type="term" value="F:proton-transporting ATPase activity, rotational mechanism"/>
    <property type="evidence" value="ECO:0007669"/>
    <property type="project" value="InterPro"/>
</dbReference>
<name>A0A926D523_9FIRM</name>
<evidence type="ECO:0000256" key="8">
    <source>
        <dbReference type="SAM" id="Phobius"/>
    </source>
</evidence>
<evidence type="ECO:0000313" key="10">
    <source>
        <dbReference type="Proteomes" id="UP000651482"/>
    </source>
</evidence>
<proteinExistence type="inferred from homology"/>
<feature type="transmembrane region" description="Helical" evidence="8">
    <location>
        <begin position="348"/>
        <end position="377"/>
    </location>
</feature>
<accession>A0A926D523</accession>
<keyword evidence="5 8" id="KW-1133">Transmembrane helix</keyword>
<dbReference type="GO" id="GO:0051117">
    <property type="term" value="F:ATPase binding"/>
    <property type="evidence" value="ECO:0007669"/>
    <property type="project" value="TreeGrafter"/>
</dbReference>
<dbReference type="PANTHER" id="PTHR11629">
    <property type="entry name" value="VACUOLAR PROTON ATPASES"/>
    <property type="match status" value="1"/>
</dbReference>
<evidence type="ECO:0000256" key="2">
    <source>
        <dbReference type="ARBA" id="ARBA00009904"/>
    </source>
</evidence>
<evidence type="ECO:0000256" key="1">
    <source>
        <dbReference type="ARBA" id="ARBA00004141"/>
    </source>
</evidence>
<feature type="transmembrane region" description="Helical" evidence="8">
    <location>
        <begin position="565"/>
        <end position="586"/>
    </location>
</feature>
<reference evidence="9" key="1">
    <citation type="submission" date="2020-08" db="EMBL/GenBank/DDBJ databases">
        <title>Genome public.</title>
        <authorList>
            <person name="Liu C."/>
            <person name="Sun Q."/>
        </authorList>
    </citation>
    <scope>NUCLEOTIDE SEQUENCE</scope>
    <source>
        <strain evidence="9">NSJ-40</strain>
    </source>
</reference>
<gene>
    <name evidence="9" type="ORF">IAG03_00770</name>
</gene>
<keyword evidence="6" id="KW-0406">Ion transport</keyword>
<evidence type="ECO:0000256" key="6">
    <source>
        <dbReference type="ARBA" id="ARBA00023065"/>
    </source>
</evidence>
<dbReference type="Proteomes" id="UP000651482">
    <property type="component" value="Unassembled WGS sequence"/>
</dbReference>